<evidence type="ECO:0000313" key="3">
    <source>
        <dbReference type="Proteomes" id="UP001194468"/>
    </source>
</evidence>
<proteinExistence type="predicted"/>
<feature type="region of interest" description="Disordered" evidence="1">
    <location>
        <begin position="193"/>
        <end position="214"/>
    </location>
</feature>
<reference evidence="2" key="1">
    <citation type="submission" date="2019-10" db="EMBL/GenBank/DDBJ databases">
        <authorList>
            <consortium name="DOE Joint Genome Institute"/>
            <person name="Kuo A."/>
            <person name="Miyauchi S."/>
            <person name="Kiss E."/>
            <person name="Drula E."/>
            <person name="Kohler A."/>
            <person name="Sanchez-Garcia M."/>
            <person name="Andreopoulos B."/>
            <person name="Barry K.W."/>
            <person name="Bonito G."/>
            <person name="Buee M."/>
            <person name="Carver A."/>
            <person name="Chen C."/>
            <person name="Cichocki N."/>
            <person name="Clum A."/>
            <person name="Culley D."/>
            <person name="Crous P.W."/>
            <person name="Fauchery L."/>
            <person name="Girlanda M."/>
            <person name="Hayes R."/>
            <person name="Keri Z."/>
            <person name="LaButti K."/>
            <person name="Lipzen A."/>
            <person name="Lombard V."/>
            <person name="Magnuson J."/>
            <person name="Maillard F."/>
            <person name="Morin E."/>
            <person name="Murat C."/>
            <person name="Nolan M."/>
            <person name="Ohm R."/>
            <person name="Pangilinan J."/>
            <person name="Pereira M."/>
            <person name="Perotto S."/>
            <person name="Peter M."/>
            <person name="Riley R."/>
            <person name="Sitrit Y."/>
            <person name="Stielow B."/>
            <person name="Szollosi G."/>
            <person name="Zifcakova L."/>
            <person name="Stursova M."/>
            <person name="Spatafora J.W."/>
            <person name="Tedersoo L."/>
            <person name="Vaario L.-M."/>
            <person name="Yamada A."/>
            <person name="Yan M."/>
            <person name="Wang P."/>
            <person name="Xu J."/>
            <person name="Bruns T."/>
            <person name="Baldrian P."/>
            <person name="Vilgalys R."/>
            <person name="Henrissat B."/>
            <person name="Grigoriev I.V."/>
            <person name="Hibbett D."/>
            <person name="Nagy L.G."/>
            <person name="Martin F.M."/>
        </authorList>
    </citation>
    <scope>NUCLEOTIDE SEQUENCE</scope>
    <source>
        <strain evidence="2">BED1</strain>
    </source>
</reference>
<dbReference type="AlphaFoldDB" id="A0AAD4BM99"/>
<comment type="caution">
    <text evidence="2">The sequence shown here is derived from an EMBL/GenBank/DDBJ whole genome shotgun (WGS) entry which is preliminary data.</text>
</comment>
<reference evidence="2" key="2">
    <citation type="journal article" date="2020" name="Nat. Commun.">
        <title>Large-scale genome sequencing of mycorrhizal fungi provides insights into the early evolution of symbiotic traits.</title>
        <authorList>
            <person name="Miyauchi S."/>
            <person name="Kiss E."/>
            <person name="Kuo A."/>
            <person name="Drula E."/>
            <person name="Kohler A."/>
            <person name="Sanchez-Garcia M."/>
            <person name="Morin E."/>
            <person name="Andreopoulos B."/>
            <person name="Barry K.W."/>
            <person name="Bonito G."/>
            <person name="Buee M."/>
            <person name="Carver A."/>
            <person name="Chen C."/>
            <person name="Cichocki N."/>
            <person name="Clum A."/>
            <person name="Culley D."/>
            <person name="Crous P.W."/>
            <person name="Fauchery L."/>
            <person name="Girlanda M."/>
            <person name="Hayes R.D."/>
            <person name="Keri Z."/>
            <person name="LaButti K."/>
            <person name="Lipzen A."/>
            <person name="Lombard V."/>
            <person name="Magnuson J."/>
            <person name="Maillard F."/>
            <person name="Murat C."/>
            <person name="Nolan M."/>
            <person name="Ohm R.A."/>
            <person name="Pangilinan J."/>
            <person name="Pereira M.F."/>
            <person name="Perotto S."/>
            <person name="Peter M."/>
            <person name="Pfister S."/>
            <person name="Riley R."/>
            <person name="Sitrit Y."/>
            <person name="Stielow J.B."/>
            <person name="Szollosi G."/>
            <person name="Zifcakova L."/>
            <person name="Stursova M."/>
            <person name="Spatafora J.W."/>
            <person name="Tedersoo L."/>
            <person name="Vaario L.M."/>
            <person name="Yamada A."/>
            <person name="Yan M."/>
            <person name="Wang P."/>
            <person name="Xu J."/>
            <person name="Bruns T."/>
            <person name="Baldrian P."/>
            <person name="Vilgalys R."/>
            <person name="Dunand C."/>
            <person name="Henrissat B."/>
            <person name="Grigoriev I.V."/>
            <person name="Hibbett D."/>
            <person name="Nagy L.G."/>
            <person name="Martin F.M."/>
        </authorList>
    </citation>
    <scope>NUCLEOTIDE SEQUENCE</scope>
    <source>
        <strain evidence="2">BED1</strain>
    </source>
</reference>
<organism evidence="2 3">
    <name type="scientific">Boletus edulis BED1</name>
    <dbReference type="NCBI Taxonomy" id="1328754"/>
    <lineage>
        <taxon>Eukaryota</taxon>
        <taxon>Fungi</taxon>
        <taxon>Dikarya</taxon>
        <taxon>Basidiomycota</taxon>
        <taxon>Agaricomycotina</taxon>
        <taxon>Agaricomycetes</taxon>
        <taxon>Agaricomycetidae</taxon>
        <taxon>Boletales</taxon>
        <taxon>Boletineae</taxon>
        <taxon>Boletaceae</taxon>
        <taxon>Boletoideae</taxon>
        <taxon>Boletus</taxon>
    </lineage>
</organism>
<dbReference type="EMBL" id="WHUW01000030">
    <property type="protein sequence ID" value="KAF8434131.1"/>
    <property type="molecule type" value="Genomic_DNA"/>
</dbReference>
<dbReference type="Proteomes" id="UP001194468">
    <property type="component" value="Unassembled WGS sequence"/>
</dbReference>
<sequence length="353" mass="38845">MPGWTLVDTHPTQGRVFQRPLDITELCFLWDGFFNGTADSLHPTVLETHIYFPRPTLQGVATDSKADDSSGFASEPHFVVREHDLADATSSLGRGPRPPSEELLVQLHVFRGAGAEKTDALHLMILMAHCVINGWDSDQNVRAMLVGYARERWRARAWPGSIGGEADDGDSLGGSRTWASVLAQSGNMTVAEGNRDRDISTEDENDIGRHTLPCRLTRSTPHTAARPDVVSTSLTPTQGAAVIAHCRLHAITFGNAYSRSQIVMARVLYRRYLRGVNSEEKWTYPKGQQINGGPLSPRRYLDKAQFENGGGEFILLIIKIHLPAPIHDARFSDGTIQIGLVGWFTPVLGPPHV</sequence>
<name>A0AAD4BM99_BOLED</name>
<protein>
    <submittedName>
        <fullName evidence="2">Uncharacterized protein</fullName>
    </submittedName>
</protein>
<gene>
    <name evidence="2" type="ORF">L210DRAFT_3649304</name>
</gene>
<evidence type="ECO:0000313" key="2">
    <source>
        <dbReference type="EMBL" id="KAF8434131.1"/>
    </source>
</evidence>
<keyword evidence="3" id="KW-1185">Reference proteome</keyword>
<accession>A0AAD4BM99</accession>
<evidence type="ECO:0000256" key="1">
    <source>
        <dbReference type="SAM" id="MobiDB-lite"/>
    </source>
</evidence>